<gene>
    <name evidence="9" type="ORF">C5C51_07650</name>
</gene>
<evidence type="ECO:0000256" key="6">
    <source>
        <dbReference type="PROSITE-ProRule" id="PRU00277"/>
    </source>
</evidence>
<dbReference type="OrthoDB" id="25996at2"/>
<feature type="compositionally biased region" description="Basic residues" evidence="7">
    <location>
        <begin position="11"/>
        <end position="22"/>
    </location>
</feature>
<evidence type="ECO:0000313" key="10">
    <source>
        <dbReference type="Proteomes" id="UP000237966"/>
    </source>
</evidence>
<evidence type="ECO:0000256" key="2">
    <source>
        <dbReference type="ARBA" id="ARBA00006577"/>
    </source>
</evidence>
<keyword evidence="4 6" id="KW-0697">Rotamase</keyword>
<name>A0A2S5Y642_9MICO</name>
<evidence type="ECO:0000256" key="4">
    <source>
        <dbReference type="ARBA" id="ARBA00023110"/>
    </source>
</evidence>
<evidence type="ECO:0000259" key="8">
    <source>
        <dbReference type="PROSITE" id="PS50059"/>
    </source>
</evidence>
<feature type="region of interest" description="Disordered" evidence="7">
    <location>
        <begin position="1"/>
        <end position="30"/>
    </location>
</feature>
<protein>
    <recommendedName>
        <fullName evidence="3 6">peptidylprolyl isomerase</fullName>
        <ecNumber evidence="3 6">5.2.1.8</ecNumber>
    </recommendedName>
</protein>
<dbReference type="PANTHER" id="PTHR43811:SF19">
    <property type="entry name" value="39 KDA FK506-BINDING NUCLEAR PROTEIN"/>
    <property type="match status" value="1"/>
</dbReference>
<evidence type="ECO:0000256" key="3">
    <source>
        <dbReference type="ARBA" id="ARBA00013194"/>
    </source>
</evidence>
<feature type="domain" description="PPIase FKBP-type" evidence="8">
    <location>
        <begin position="268"/>
        <end position="356"/>
    </location>
</feature>
<dbReference type="InterPro" id="IPR001179">
    <property type="entry name" value="PPIase_FKBP_dom"/>
</dbReference>
<comment type="caution">
    <text evidence="9">The sequence shown here is derived from an EMBL/GenBank/DDBJ whole genome shotgun (WGS) entry which is preliminary data.</text>
</comment>
<evidence type="ECO:0000256" key="7">
    <source>
        <dbReference type="SAM" id="MobiDB-lite"/>
    </source>
</evidence>
<comment type="similarity">
    <text evidence="2">Belongs to the FKBP-type PPIase family.</text>
</comment>
<evidence type="ECO:0000256" key="1">
    <source>
        <dbReference type="ARBA" id="ARBA00000971"/>
    </source>
</evidence>
<dbReference type="AlphaFoldDB" id="A0A2S5Y642"/>
<dbReference type="InterPro" id="IPR046357">
    <property type="entry name" value="PPIase_dom_sf"/>
</dbReference>
<evidence type="ECO:0000256" key="5">
    <source>
        <dbReference type="ARBA" id="ARBA00023235"/>
    </source>
</evidence>
<sequence>MLGERCVQASSRRRGVSRKMGRSSHTSPVFAGQKGFSVHRTLAVLVILGAAVCLSACTGAEPQATPSAAAGDDCVSSGEATSAVHVSGSIGSKPVTVFPAPIKVDSTQRATVIEGTGPEVTKGATVLIDYTLYNGTSGAELSASKYPGGSAAFTVDSGRYQAGLVKAVRCATGGSRVVAVVPPGDAFGDAGNSQLGIAPSDSIVMVIDVKALVPSAADGEPRPPVPGLPTVALAADGAPTVTIPGTTPPTALQSEVLKQGSGKTVADGDSLIVQYQGVIWRTGKVFDQSWGKPDPASFGTGDVIPGFTEAIVGQKVGSQVLVVIPPGKGYGDKGNAQAGISGTDTLVFVIDILAVT</sequence>
<proteinExistence type="inferred from homology"/>
<organism evidence="9 10">
    <name type="scientific">Rathayibacter toxicus</name>
    <dbReference type="NCBI Taxonomy" id="145458"/>
    <lineage>
        <taxon>Bacteria</taxon>
        <taxon>Bacillati</taxon>
        <taxon>Actinomycetota</taxon>
        <taxon>Actinomycetes</taxon>
        <taxon>Micrococcales</taxon>
        <taxon>Microbacteriaceae</taxon>
        <taxon>Rathayibacter</taxon>
    </lineage>
</organism>
<dbReference type="SUPFAM" id="SSF54534">
    <property type="entry name" value="FKBP-like"/>
    <property type="match status" value="2"/>
</dbReference>
<dbReference type="PROSITE" id="PS50059">
    <property type="entry name" value="FKBP_PPIASE"/>
    <property type="match status" value="2"/>
</dbReference>
<dbReference type="EMBL" id="PSWU01000012">
    <property type="protein sequence ID" value="PPI14436.1"/>
    <property type="molecule type" value="Genomic_DNA"/>
</dbReference>
<feature type="domain" description="PPIase FKBP-type" evidence="8">
    <location>
        <begin position="123"/>
        <end position="213"/>
    </location>
</feature>
<evidence type="ECO:0000313" key="9">
    <source>
        <dbReference type="EMBL" id="PPI14436.1"/>
    </source>
</evidence>
<accession>A0A2S5Y642</accession>
<comment type="catalytic activity">
    <reaction evidence="1 6">
        <text>[protein]-peptidylproline (omega=180) = [protein]-peptidylproline (omega=0)</text>
        <dbReference type="Rhea" id="RHEA:16237"/>
        <dbReference type="Rhea" id="RHEA-COMP:10747"/>
        <dbReference type="Rhea" id="RHEA-COMP:10748"/>
        <dbReference type="ChEBI" id="CHEBI:83833"/>
        <dbReference type="ChEBI" id="CHEBI:83834"/>
        <dbReference type="EC" id="5.2.1.8"/>
    </reaction>
</comment>
<keyword evidence="5 6" id="KW-0413">Isomerase</keyword>
<dbReference type="GO" id="GO:0003755">
    <property type="term" value="F:peptidyl-prolyl cis-trans isomerase activity"/>
    <property type="evidence" value="ECO:0007669"/>
    <property type="project" value="UniProtKB-KW"/>
</dbReference>
<dbReference type="Pfam" id="PF00254">
    <property type="entry name" value="FKBP_C"/>
    <property type="match status" value="2"/>
</dbReference>
<dbReference type="Proteomes" id="UP000237966">
    <property type="component" value="Unassembled WGS sequence"/>
</dbReference>
<reference evidence="9 10" key="1">
    <citation type="submission" date="2018-02" db="EMBL/GenBank/DDBJ databases">
        <title>Bacteriophage NCPPB3778 and a type I-E CRISPR drive the evolution of the US Biological Select Agent, Rathayibacter toxicus.</title>
        <authorList>
            <person name="Davis E.W.II."/>
            <person name="Tabima J.F."/>
            <person name="Weisberg A.J."/>
            <person name="Lopes L.D."/>
            <person name="Wiseman M.S."/>
            <person name="Wiseman M.S."/>
            <person name="Pupko T."/>
            <person name="Belcher M.S."/>
            <person name="Sechler A.J."/>
            <person name="Tancos M.A."/>
            <person name="Schroeder B.K."/>
            <person name="Murray T.D."/>
            <person name="Luster D.G."/>
            <person name="Schneider W.L."/>
            <person name="Rogers E."/>
            <person name="Andreote F.D."/>
            <person name="Grunwald N.J."/>
            <person name="Putnam M.L."/>
            <person name="Chang J.H."/>
        </authorList>
    </citation>
    <scope>NUCLEOTIDE SEQUENCE [LARGE SCALE GENOMIC DNA]</scope>
    <source>
        <strain evidence="9 10">FH99</strain>
    </source>
</reference>
<dbReference type="Gene3D" id="3.10.50.40">
    <property type="match status" value="2"/>
</dbReference>
<dbReference type="EC" id="5.2.1.8" evidence="3 6"/>
<dbReference type="PANTHER" id="PTHR43811">
    <property type="entry name" value="FKBP-TYPE PEPTIDYL-PROLYL CIS-TRANS ISOMERASE FKPA"/>
    <property type="match status" value="1"/>
</dbReference>